<keyword evidence="1" id="KW-0732">Signal</keyword>
<evidence type="ECO:0000313" key="3">
    <source>
        <dbReference type="Proteomes" id="UP000785679"/>
    </source>
</evidence>
<sequence>MTMPSALLSHRLVKKCCSAMTLSLMLMASLRLSGSTICPTQSWPSVFLITNSSPPSAAASASSLRFFFSASEAQRAFSWAMRRSLSSITLSTVISLQRLYSFLYSLVDPLGKSPQFIKHKNTCCNYRASHSMEKYSSSAVSICLIVCVWREMLLKRRQAFSLSSCWRKLVKAYCRWSSGKLQKQFSRYWQSLPLLLIMLSQHNQSSTAFLLNMPLTSSISAGISLYSSAQALYMTAPYTQSSPRLYFLTST</sequence>
<evidence type="ECO:0000313" key="2">
    <source>
        <dbReference type="EMBL" id="TNV70725.1"/>
    </source>
</evidence>
<reference evidence="2" key="1">
    <citation type="submission" date="2019-06" db="EMBL/GenBank/DDBJ databases">
        <authorList>
            <person name="Zheng W."/>
        </authorList>
    </citation>
    <scope>NUCLEOTIDE SEQUENCE</scope>
    <source>
        <strain evidence="2">QDHG01</strain>
    </source>
</reference>
<accession>A0A8J8N9N2</accession>
<organism evidence="2 3">
    <name type="scientific">Halteria grandinella</name>
    <dbReference type="NCBI Taxonomy" id="5974"/>
    <lineage>
        <taxon>Eukaryota</taxon>
        <taxon>Sar</taxon>
        <taxon>Alveolata</taxon>
        <taxon>Ciliophora</taxon>
        <taxon>Intramacronucleata</taxon>
        <taxon>Spirotrichea</taxon>
        <taxon>Stichotrichia</taxon>
        <taxon>Sporadotrichida</taxon>
        <taxon>Halteriidae</taxon>
        <taxon>Halteria</taxon>
    </lineage>
</organism>
<comment type="caution">
    <text evidence="2">The sequence shown here is derived from an EMBL/GenBank/DDBJ whole genome shotgun (WGS) entry which is preliminary data.</text>
</comment>
<name>A0A8J8N9N2_HALGN</name>
<evidence type="ECO:0008006" key="4">
    <source>
        <dbReference type="Google" id="ProtNLM"/>
    </source>
</evidence>
<gene>
    <name evidence="2" type="ORF">FGO68_gene2864</name>
</gene>
<evidence type="ECO:0000256" key="1">
    <source>
        <dbReference type="SAM" id="SignalP"/>
    </source>
</evidence>
<feature type="chain" id="PRO_5035317165" description="Secreted protein" evidence="1">
    <location>
        <begin position="36"/>
        <end position="251"/>
    </location>
</feature>
<keyword evidence="3" id="KW-1185">Reference proteome</keyword>
<feature type="signal peptide" evidence="1">
    <location>
        <begin position="1"/>
        <end position="35"/>
    </location>
</feature>
<protein>
    <recommendedName>
        <fullName evidence="4">Secreted protein</fullName>
    </recommendedName>
</protein>
<dbReference type="AlphaFoldDB" id="A0A8J8N9N2"/>
<dbReference type="Proteomes" id="UP000785679">
    <property type="component" value="Unassembled WGS sequence"/>
</dbReference>
<proteinExistence type="predicted"/>
<dbReference type="EMBL" id="RRYP01033438">
    <property type="protein sequence ID" value="TNV70725.1"/>
    <property type="molecule type" value="Genomic_DNA"/>
</dbReference>